<sequence length="110" mass="13065">MVFAEFYIDWADTYQGNLGQSFMQIYNKWIEIYLINLAKIPRLAECYRINTRAMSRQLPSVILFEDGEEAQRFPLIDEKPNKIPKVLKYGQKELQSYFDLEKGYLATRDL</sequence>
<gene>
    <name evidence="1" type="ORF">POCTA_138.1.T1570076</name>
</gene>
<dbReference type="OrthoDB" id="311767at2759"/>
<keyword evidence="2" id="KW-1185">Reference proteome</keyword>
<evidence type="ECO:0000313" key="2">
    <source>
        <dbReference type="Proteomes" id="UP000683925"/>
    </source>
</evidence>
<dbReference type="Proteomes" id="UP000683925">
    <property type="component" value="Unassembled WGS sequence"/>
</dbReference>
<proteinExistence type="predicted"/>
<comment type="caution">
    <text evidence="1">The sequence shown here is derived from an EMBL/GenBank/DDBJ whole genome shotgun (WGS) entry which is preliminary data.</text>
</comment>
<reference evidence="1" key="1">
    <citation type="submission" date="2021-01" db="EMBL/GenBank/DDBJ databases">
        <authorList>
            <consortium name="Genoscope - CEA"/>
            <person name="William W."/>
        </authorList>
    </citation>
    <scope>NUCLEOTIDE SEQUENCE</scope>
</reference>
<name>A0A8S1YF69_PAROT</name>
<evidence type="ECO:0000313" key="1">
    <source>
        <dbReference type="EMBL" id="CAD8212289.1"/>
    </source>
</evidence>
<dbReference type="EMBL" id="CAJJDP010000159">
    <property type="protein sequence ID" value="CAD8212289.1"/>
    <property type="molecule type" value="Genomic_DNA"/>
</dbReference>
<accession>A0A8S1YF69</accession>
<dbReference type="AlphaFoldDB" id="A0A8S1YF69"/>
<protein>
    <submittedName>
        <fullName evidence="1">Uncharacterized protein</fullName>
    </submittedName>
</protein>
<organism evidence="1 2">
    <name type="scientific">Paramecium octaurelia</name>
    <dbReference type="NCBI Taxonomy" id="43137"/>
    <lineage>
        <taxon>Eukaryota</taxon>
        <taxon>Sar</taxon>
        <taxon>Alveolata</taxon>
        <taxon>Ciliophora</taxon>
        <taxon>Intramacronucleata</taxon>
        <taxon>Oligohymenophorea</taxon>
        <taxon>Peniculida</taxon>
        <taxon>Parameciidae</taxon>
        <taxon>Paramecium</taxon>
    </lineage>
</organism>